<comment type="caution">
    <text evidence="11">The sequence shown here is derived from an EMBL/GenBank/DDBJ whole genome shotgun (WGS) entry which is preliminary data.</text>
</comment>
<dbReference type="RefSeq" id="WP_349229450.1">
    <property type="nucleotide sequence ID" value="NZ_JBBMFJ010000016.1"/>
</dbReference>
<feature type="domain" description="Tripartite ATP-independent periplasmic transporters DctQ component" evidence="10">
    <location>
        <begin position="26"/>
        <end position="156"/>
    </location>
</feature>
<keyword evidence="3" id="KW-1003">Cell membrane</keyword>
<evidence type="ECO:0000259" key="10">
    <source>
        <dbReference type="Pfam" id="PF04290"/>
    </source>
</evidence>
<keyword evidence="12" id="KW-1185">Reference proteome</keyword>
<dbReference type="InterPro" id="IPR007387">
    <property type="entry name" value="TRAP_DctQ"/>
</dbReference>
<dbReference type="Proteomes" id="UP001437460">
    <property type="component" value="Unassembled WGS sequence"/>
</dbReference>
<proteinExistence type="inferred from homology"/>
<evidence type="ECO:0000256" key="2">
    <source>
        <dbReference type="ARBA" id="ARBA00022448"/>
    </source>
</evidence>
<organism evidence="11 12">
    <name type="scientific">Ventrimonas faecis</name>
    <dbReference type="NCBI Taxonomy" id="3133170"/>
    <lineage>
        <taxon>Bacteria</taxon>
        <taxon>Bacillati</taxon>
        <taxon>Bacillota</taxon>
        <taxon>Clostridia</taxon>
        <taxon>Lachnospirales</taxon>
        <taxon>Lachnospiraceae</taxon>
        <taxon>Ventrimonas</taxon>
    </lineage>
</organism>
<keyword evidence="2" id="KW-0813">Transport</keyword>
<feature type="transmembrane region" description="Helical" evidence="9">
    <location>
        <begin position="50"/>
        <end position="68"/>
    </location>
</feature>
<keyword evidence="7 9" id="KW-0472">Membrane</keyword>
<evidence type="ECO:0000256" key="6">
    <source>
        <dbReference type="ARBA" id="ARBA00022989"/>
    </source>
</evidence>
<comment type="similarity">
    <text evidence="8">Belongs to the TRAP transporter small permease family.</text>
</comment>
<feature type="transmembrane region" description="Helical" evidence="9">
    <location>
        <begin position="89"/>
        <end position="111"/>
    </location>
</feature>
<evidence type="ECO:0000256" key="9">
    <source>
        <dbReference type="SAM" id="Phobius"/>
    </source>
</evidence>
<dbReference type="PANTHER" id="PTHR35011">
    <property type="entry name" value="2,3-DIKETO-L-GULONATE TRAP TRANSPORTER SMALL PERMEASE PROTEIN YIAM"/>
    <property type="match status" value="1"/>
</dbReference>
<keyword evidence="5 9" id="KW-0812">Transmembrane</keyword>
<comment type="subcellular location">
    <subcellularLocation>
        <location evidence="1">Cell inner membrane</location>
        <topology evidence="1">Multi-pass membrane protein</topology>
    </subcellularLocation>
</comment>
<evidence type="ECO:0000256" key="3">
    <source>
        <dbReference type="ARBA" id="ARBA00022475"/>
    </source>
</evidence>
<keyword evidence="6 9" id="KW-1133">Transmembrane helix</keyword>
<evidence type="ECO:0000313" key="12">
    <source>
        <dbReference type="Proteomes" id="UP001437460"/>
    </source>
</evidence>
<name>A0ABV1HLS6_9FIRM</name>
<gene>
    <name evidence="11" type="ORF">WMO41_08880</name>
</gene>
<feature type="transmembrane region" description="Helical" evidence="9">
    <location>
        <begin position="131"/>
        <end position="149"/>
    </location>
</feature>
<evidence type="ECO:0000256" key="8">
    <source>
        <dbReference type="ARBA" id="ARBA00038436"/>
    </source>
</evidence>
<dbReference type="Pfam" id="PF04290">
    <property type="entry name" value="DctQ"/>
    <property type="match status" value="1"/>
</dbReference>
<dbReference type="EMBL" id="JBBMFJ010000016">
    <property type="protein sequence ID" value="MEQ2563271.1"/>
    <property type="molecule type" value="Genomic_DNA"/>
</dbReference>
<sequence length="164" mass="18450">MKMIKKLQSCLNRILRVICGCLLGFMAVLTCYQVFMRYVMKNPSTMSEDILSYSFVWLSLLAAALVFGERDHMNLTFFVNKLPGTANCVLQIFTELLNLFIAIIVFLFGGIKFMEVGALQVSPTLGITMNVIYSIMPISGILVAIYSVINIMELLTGWRLEDKA</sequence>
<evidence type="ECO:0000256" key="1">
    <source>
        <dbReference type="ARBA" id="ARBA00004429"/>
    </source>
</evidence>
<evidence type="ECO:0000256" key="5">
    <source>
        <dbReference type="ARBA" id="ARBA00022692"/>
    </source>
</evidence>
<dbReference type="PANTHER" id="PTHR35011:SF2">
    <property type="entry name" value="2,3-DIKETO-L-GULONATE TRAP TRANSPORTER SMALL PERMEASE PROTEIN YIAM"/>
    <property type="match status" value="1"/>
</dbReference>
<evidence type="ECO:0000313" key="11">
    <source>
        <dbReference type="EMBL" id="MEQ2563271.1"/>
    </source>
</evidence>
<evidence type="ECO:0000256" key="4">
    <source>
        <dbReference type="ARBA" id="ARBA00022519"/>
    </source>
</evidence>
<protein>
    <submittedName>
        <fullName evidence="11">TRAP transporter small permease</fullName>
    </submittedName>
</protein>
<reference evidence="11 12" key="1">
    <citation type="submission" date="2024-03" db="EMBL/GenBank/DDBJ databases">
        <title>Human intestinal bacterial collection.</title>
        <authorList>
            <person name="Pauvert C."/>
            <person name="Hitch T.C.A."/>
            <person name="Clavel T."/>
        </authorList>
    </citation>
    <scope>NUCLEOTIDE SEQUENCE [LARGE SCALE GENOMIC DNA]</scope>
    <source>
        <strain evidence="11 12">CLA-AP-H27</strain>
    </source>
</reference>
<keyword evidence="4" id="KW-0997">Cell inner membrane</keyword>
<accession>A0ABV1HLS6</accession>
<evidence type="ECO:0000256" key="7">
    <source>
        <dbReference type="ARBA" id="ARBA00023136"/>
    </source>
</evidence>
<feature type="transmembrane region" description="Helical" evidence="9">
    <location>
        <begin position="14"/>
        <end position="35"/>
    </location>
</feature>
<dbReference type="InterPro" id="IPR055348">
    <property type="entry name" value="DctQ"/>
</dbReference>